<keyword evidence="1" id="KW-0418">Kinase</keyword>
<dbReference type="InterPro" id="IPR042258">
    <property type="entry name" value="DGOK_N"/>
</dbReference>
<reference evidence="1 2" key="1">
    <citation type="submission" date="2019-11" db="EMBL/GenBank/DDBJ databases">
        <title>Caenimonas koreensis gen. nov., sp. nov., isolated from activated sludge.</title>
        <authorList>
            <person name="Seung H.R."/>
        </authorList>
    </citation>
    <scope>NUCLEOTIDE SEQUENCE [LARGE SCALE GENOMIC DNA]</scope>
    <source>
        <strain evidence="1 2">EMB320</strain>
    </source>
</reference>
<dbReference type="InterPro" id="IPR007729">
    <property type="entry name" value="DGOK"/>
</dbReference>
<evidence type="ECO:0000313" key="2">
    <source>
        <dbReference type="Proteomes" id="UP000487350"/>
    </source>
</evidence>
<dbReference type="OrthoDB" id="256574at2"/>
<accession>A0A844AQG0</accession>
<dbReference type="Proteomes" id="UP000487350">
    <property type="component" value="Unassembled WGS sequence"/>
</dbReference>
<dbReference type="Gene3D" id="3.30.420.310">
    <property type="entry name" value="2-keto-3-deoxy-galactonokinase, C-terminal domain"/>
    <property type="match status" value="1"/>
</dbReference>
<proteinExistence type="predicted"/>
<sequence>MSRMLIGVDWGTSSLRVARIDRPGDASEERAVPNGILSVPPGGFPAALADVCGDWLRNRDALVLVCGMAGSQQGWVEAPYCACPAGFADVAAHLKWVEPGRIAIVPGMRCEHDGMPDVMRGEETQVFGALSLLAMSDATLVLPGTHSKWVQVSDGRIERFSTFMTGEFFALLRRHSILARTMAVETAEDALDEHAFSDGVHYAMHTGNLLAAAFSTRTRSLFGQLDAGAAPSYLSGLVIGEELRSLQLSPNAGPVVIIANEALTHRYEVALSLLDVRSRSIGSEATWRGLGAIARHLENAQ</sequence>
<keyword evidence="2" id="KW-1185">Reference proteome</keyword>
<dbReference type="SUPFAM" id="SSF53067">
    <property type="entry name" value="Actin-like ATPase domain"/>
    <property type="match status" value="1"/>
</dbReference>
<gene>
    <name evidence="1" type="ORF">GHT07_04380</name>
</gene>
<dbReference type="GO" id="GO:0008671">
    <property type="term" value="F:2-dehydro-3-deoxygalactonokinase activity"/>
    <property type="evidence" value="ECO:0007669"/>
    <property type="project" value="InterPro"/>
</dbReference>
<dbReference type="GO" id="GO:0034194">
    <property type="term" value="P:D-galactonate catabolic process"/>
    <property type="evidence" value="ECO:0007669"/>
    <property type="project" value="InterPro"/>
</dbReference>
<dbReference type="InterPro" id="IPR043129">
    <property type="entry name" value="ATPase_NBD"/>
</dbReference>
<dbReference type="AlphaFoldDB" id="A0A844AQG0"/>
<dbReference type="InterPro" id="IPR042257">
    <property type="entry name" value="DGOK_C"/>
</dbReference>
<dbReference type="Gene3D" id="3.30.420.300">
    <property type="entry name" value="2-keto-3-deoxy-galactonokinase, substrate binding domain"/>
    <property type="match status" value="1"/>
</dbReference>
<dbReference type="Pfam" id="PF05035">
    <property type="entry name" value="DGOK"/>
    <property type="match status" value="1"/>
</dbReference>
<evidence type="ECO:0000313" key="1">
    <source>
        <dbReference type="EMBL" id="MRD46500.1"/>
    </source>
</evidence>
<dbReference type="RefSeq" id="WP_153583854.1">
    <property type="nucleotide sequence ID" value="NZ_WJBU01000004.1"/>
</dbReference>
<keyword evidence="1" id="KW-0808">Transferase</keyword>
<dbReference type="CDD" id="cd24012">
    <property type="entry name" value="ASKHA_NBD_KDGal-kinase"/>
    <property type="match status" value="1"/>
</dbReference>
<name>A0A844AQG0_9BURK</name>
<dbReference type="EMBL" id="WJBU01000004">
    <property type="protein sequence ID" value="MRD46500.1"/>
    <property type="molecule type" value="Genomic_DNA"/>
</dbReference>
<comment type="caution">
    <text evidence="1">The sequence shown here is derived from an EMBL/GenBank/DDBJ whole genome shotgun (WGS) entry which is preliminary data.</text>
</comment>
<protein>
    <submittedName>
        <fullName evidence="1">2-dehydro-3-deoxygalactonokinase</fullName>
    </submittedName>
</protein>
<organism evidence="1 2">
    <name type="scientific">Caenimonas koreensis DSM 17982</name>
    <dbReference type="NCBI Taxonomy" id="1121255"/>
    <lineage>
        <taxon>Bacteria</taxon>
        <taxon>Pseudomonadati</taxon>
        <taxon>Pseudomonadota</taxon>
        <taxon>Betaproteobacteria</taxon>
        <taxon>Burkholderiales</taxon>
        <taxon>Comamonadaceae</taxon>
        <taxon>Caenimonas</taxon>
    </lineage>
</organism>